<dbReference type="KEGG" id="mhaz:BHR79_09050"/>
<dbReference type="InterPro" id="IPR052024">
    <property type="entry name" value="Methanogen_methyltrans"/>
</dbReference>
<gene>
    <name evidence="8" type="ORF">BHR79_09050</name>
    <name evidence="9" type="ORF">EFE40_06215</name>
    <name evidence="10" type="ORF">SAMN04515625_0720</name>
</gene>
<evidence type="ECO:0000256" key="6">
    <source>
        <dbReference type="ARBA" id="ARBA00022994"/>
    </source>
</evidence>
<dbReference type="NCBIfam" id="NF040654">
    <property type="entry name" value="MtaA_Meth"/>
    <property type="match status" value="1"/>
</dbReference>
<dbReference type="EMBL" id="CP017921">
    <property type="protein sequence ID" value="APH39613.1"/>
    <property type="molecule type" value="Genomic_DNA"/>
</dbReference>
<keyword evidence="6" id="KW-0484">Methanogenesis</keyword>
<dbReference type="GeneID" id="30583914"/>
<dbReference type="SUPFAM" id="SSF51726">
    <property type="entry name" value="UROD/MetE-like"/>
    <property type="match status" value="1"/>
</dbReference>
<dbReference type="PANTHER" id="PTHR47099:SF1">
    <property type="entry name" value="METHYLCOBAMIDE:COM METHYLTRANSFERASE MTBA"/>
    <property type="match status" value="1"/>
</dbReference>
<evidence type="ECO:0000256" key="3">
    <source>
        <dbReference type="ARBA" id="ARBA00022679"/>
    </source>
</evidence>
<reference evidence="10 12" key="2">
    <citation type="submission" date="2016-10" db="EMBL/GenBank/DDBJ databases">
        <authorList>
            <person name="de Groot N.N."/>
        </authorList>
    </citation>
    <scope>NUCLEOTIDE SEQUENCE [LARGE SCALE GENOMIC DNA]</scope>
    <source>
        <strain evidence="10 12">Z-7982</strain>
    </source>
</reference>
<keyword evidence="5" id="KW-0862">Zinc</keyword>
<dbReference type="Pfam" id="PF01208">
    <property type="entry name" value="URO-D"/>
    <property type="match status" value="1"/>
</dbReference>
<dbReference type="GO" id="GO:0015948">
    <property type="term" value="P:methanogenesis"/>
    <property type="evidence" value="ECO:0007669"/>
    <property type="project" value="UniProtKB-KW"/>
</dbReference>
<dbReference type="GO" id="GO:0008168">
    <property type="term" value="F:methyltransferase activity"/>
    <property type="evidence" value="ECO:0007669"/>
    <property type="project" value="UniProtKB-KW"/>
</dbReference>
<dbReference type="PANTHER" id="PTHR47099">
    <property type="entry name" value="METHYLCOBAMIDE:COM METHYLTRANSFERASE MTBA"/>
    <property type="match status" value="1"/>
</dbReference>
<dbReference type="GO" id="GO:0006779">
    <property type="term" value="P:porphyrin-containing compound biosynthetic process"/>
    <property type="evidence" value="ECO:0007669"/>
    <property type="project" value="InterPro"/>
</dbReference>
<dbReference type="Proteomes" id="UP000186879">
    <property type="component" value="Chromosome"/>
</dbReference>
<keyword evidence="2 8" id="KW-0489">Methyltransferase</keyword>
<protein>
    <submittedName>
        <fullName evidence="8">Methylcobamide--CoM methyltransferase</fullName>
    </submittedName>
    <submittedName>
        <fullName evidence="9">MtaA/CmuA family methyltransferase</fullName>
        <ecNumber evidence="9">2.1.1.-</ecNumber>
    </submittedName>
    <submittedName>
        <fullName evidence="10">[methyl-Co(III) methanol-specific corrinoid protein]:coenzyme M methyltransferase</fullName>
    </submittedName>
</protein>
<dbReference type="RefSeq" id="WP_072562035.1">
    <property type="nucleotide sequence ID" value="NZ_CP017921.1"/>
</dbReference>
<reference evidence="8 11" key="1">
    <citation type="submission" date="2016-10" db="EMBL/GenBank/DDBJ databases">
        <title>Methanohalophilus halophilus.</title>
        <authorList>
            <person name="L'haridon S."/>
        </authorList>
    </citation>
    <scope>NUCLEOTIDE SEQUENCE [LARGE SCALE GENOMIC DNA]</scope>
    <source>
        <strain evidence="8 11">Z-7982</strain>
    </source>
</reference>
<evidence type="ECO:0000313" key="10">
    <source>
        <dbReference type="EMBL" id="SDW32902.1"/>
    </source>
</evidence>
<evidence type="ECO:0000313" key="11">
    <source>
        <dbReference type="Proteomes" id="UP000186879"/>
    </source>
</evidence>
<dbReference type="NCBIfam" id="NF004889">
    <property type="entry name" value="PRK06252.1"/>
    <property type="match status" value="1"/>
</dbReference>
<evidence type="ECO:0000313" key="8">
    <source>
        <dbReference type="EMBL" id="APH39613.1"/>
    </source>
</evidence>
<dbReference type="GO" id="GO:0032259">
    <property type="term" value="P:methylation"/>
    <property type="evidence" value="ECO:0007669"/>
    <property type="project" value="UniProtKB-KW"/>
</dbReference>
<evidence type="ECO:0000256" key="2">
    <source>
        <dbReference type="ARBA" id="ARBA00022603"/>
    </source>
</evidence>
<dbReference type="GO" id="GO:0004853">
    <property type="term" value="F:uroporphyrinogen decarboxylase activity"/>
    <property type="evidence" value="ECO:0007669"/>
    <property type="project" value="InterPro"/>
</dbReference>
<organism evidence="8 11">
    <name type="scientific">Methanohalophilus halophilus</name>
    <dbReference type="NCBI Taxonomy" id="2177"/>
    <lineage>
        <taxon>Archaea</taxon>
        <taxon>Methanobacteriati</taxon>
        <taxon>Methanobacteriota</taxon>
        <taxon>Stenosarchaea group</taxon>
        <taxon>Methanomicrobia</taxon>
        <taxon>Methanosarcinales</taxon>
        <taxon>Methanosarcinaceae</taxon>
        <taxon>Methanohalophilus</taxon>
    </lineage>
</organism>
<dbReference type="Proteomes" id="UP000198669">
    <property type="component" value="Unassembled WGS sequence"/>
</dbReference>
<dbReference type="OrthoDB" id="124836at2157"/>
<dbReference type="EMBL" id="FNMU01000002">
    <property type="protein sequence ID" value="SDW32902.1"/>
    <property type="molecule type" value="Genomic_DNA"/>
</dbReference>
<dbReference type="InterPro" id="IPR038071">
    <property type="entry name" value="UROD/MetE-like_sf"/>
</dbReference>
<accession>A0A1L3Q453</accession>
<evidence type="ECO:0000256" key="1">
    <source>
        <dbReference type="ARBA" id="ARBA00001947"/>
    </source>
</evidence>
<evidence type="ECO:0000313" key="9">
    <source>
        <dbReference type="EMBL" id="RNI09051.1"/>
    </source>
</evidence>
<evidence type="ECO:0000256" key="5">
    <source>
        <dbReference type="ARBA" id="ARBA00022833"/>
    </source>
</evidence>
<dbReference type="InterPro" id="IPR006360">
    <property type="entry name" value="Mtase_MtaA_CmuA"/>
</dbReference>
<evidence type="ECO:0000259" key="7">
    <source>
        <dbReference type="Pfam" id="PF01208"/>
    </source>
</evidence>
<dbReference type="GO" id="GO:0046872">
    <property type="term" value="F:metal ion binding"/>
    <property type="evidence" value="ECO:0007669"/>
    <property type="project" value="UniProtKB-KW"/>
</dbReference>
<evidence type="ECO:0000256" key="4">
    <source>
        <dbReference type="ARBA" id="ARBA00022723"/>
    </source>
</evidence>
<feature type="domain" description="Uroporphyrinogen decarboxylase (URO-D)" evidence="7">
    <location>
        <begin position="3"/>
        <end position="333"/>
    </location>
</feature>
<dbReference type="EC" id="2.1.1.-" evidence="9"/>
<dbReference type="GO" id="GO:0006730">
    <property type="term" value="P:one-carbon metabolic process"/>
    <property type="evidence" value="ECO:0007669"/>
    <property type="project" value="InterPro"/>
</dbReference>
<sequence length="338" mass="36623">MQQKQRIINALERKPVDKIPTGLFTTAAPLEIMDSCGVARPEADFDPEKMAELAIATQSIPGFETIRYPFDLTALAESFGCKIHRGSKDIPPAVLEGPEINIEDIEVPEDLMQRGRMPAILEATHIIKRQVENEVPLICGFAGPVDLAVNLMGMKPFLLKILKEPHKIERLVEVTTRACIKAANESLEAGADVICFGEAVVSPDIVPPAMFKSVIKPYYRQLVDSVNGKCVIHVCGKADPIIKDIAECGFCGISVEESVEDLQYAIKMAHEGGAALIGNVSTSVTIYNKTAEEVKAEALKCLEAGVDILAPGCGIAPQSPIKNMQALAQARNEFCAER</sequence>
<proteinExistence type="predicted"/>
<dbReference type="Gene3D" id="3.20.20.210">
    <property type="match status" value="1"/>
</dbReference>
<dbReference type="Proteomes" id="UP000267921">
    <property type="component" value="Unassembled WGS sequence"/>
</dbReference>
<dbReference type="STRING" id="2177.BHR79_09050"/>
<dbReference type="EMBL" id="RJJG01000004">
    <property type="protein sequence ID" value="RNI09051.1"/>
    <property type="molecule type" value="Genomic_DNA"/>
</dbReference>
<evidence type="ECO:0000313" key="12">
    <source>
        <dbReference type="Proteomes" id="UP000198669"/>
    </source>
</evidence>
<dbReference type="InterPro" id="IPR000257">
    <property type="entry name" value="Uroporphyrinogen_deCOase"/>
</dbReference>
<keyword evidence="11" id="KW-1185">Reference proteome</keyword>
<dbReference type="NCBIfam" id="TIGR01463">
    <property type="entry name" value="mtaA_cmuA"/>
    <property type="match status" value="1"/>
</dbReference>
<keyword evidence="3 8" id="KW-0808">Transferase</keyword>
<evidence type="ECO:0000313" key="13">
    <source>
        <dbReference type="Proteomes" id="UP000267921"/>
    </source>
</evidence>
<keyword evidence="4" id="KW-0479">Metal-binding</keyword>
<dbReference type="AlphaFoldDB" id="A0A1L3Q453"/>
<comment type="cofactor">
    <cofactor evidence="1">
        <name>Zn(2+)</name>
        <dbReference type="ChEBI" id="CHEBI:29105"/>
    </cofactor>
</comment>
<reference evidence="9 13" key="3">
    <citation type="submission" date="2018-10" db="EMBL/GenBank/DDBJ databases">
        <title>Cultivation of a novel Methanohalophilus strain from Kebrit Deep of the Red Sea and a genomic comparison of members of the genus Methanohalophilus.</title>
        <authorList>
            <person name="Guan Y."/>
            <person name="Ngugi D.K."/>
            <person name="Stingl U."/>
        </authorList>
    </citation>
    <scope>NUCLEOTIDE SEQUENCE [LARGE SCALE GENOMIC DNA]</scope>
    <source>
        <strain evidence="9 13">DSM 3094</strain>
    </source>
</reference>
<name>A0A1L3Q453_9EURY</name>